<dbReference type="InterPro" id="IPR009057">
    <property type="entry name" value="Homeodomain-like_sf"/>
</dbReference>
<dbReference type="GO" id="GO:0045892">
    <property type="term" value="P:negative regulation of DNA-templated transcription"/>
    <property type="evidence" value="ECO:0007669"/>
    <property type="project" value="UniProtKB-ARBA"/>
</dbReference>
<dbReference type="OrthoDB" id="956698at2"/>
<dbReference type="GO" id="GO:0000976">
    <property type="term" value="F:transcription cis-regulatory region binding"/>
    <property type="evidence" value="ECO:0007669"/>
    <property type="project" value="TreeGrafter"/>
</dbReference>
<dbReference type="PRINTS" id="PR00455">
    <property type="entry name" value="HTHTETR"/>
</dbReference>
<dbReference type="Pfam" id="PF00440">
    <property type="entry name" value="TetR_N"/>
    <property type="match status" value="1"/>
</dbReference>
<reference evidence="6 7" key="1">
    <citation type="submission" date="2016-10" db="EMBL/GenBank/DDBJ databases">
        <title>The Draft Genome Sequence of Actinokineospora bangkokensis 44EHWT reveals the biosynthetic pathway of antifungal compounds Thailandins with unusual extender unit butylmalonyl-CoA.</title>
        <authorList>
            <person name="Greule A."/>
            <person name="Intra B."/>
            <person name="Flemming S."/>
            <person name="Rommel M.G."/>
            <person name="Panbangred W."/>
            <person name="Bechthold A."/>
        </authorList>
    </citation>
    <scope>NUCLEOTIDE SEQUENCE [LARGE SCALE GENOMIC DNA]</scope>
    <source>
        <strain evidence="6 7">44EHW</strain>
    </source>
</reference>
<sequence>MRERKKRRTWHAIRDAAIRLIDERGFDAVSVDEIAAAAGVSRSTLFNYFASKEAVVLDPDPDEPEVWRALMRARPAGEPLWDALRAVQLGYLEAVGDRLPVQKRLKASSPKLAESTRELSEQFAGELLDFAVSRVPDGVEALLTYNVVRATVGTAYSTWSIDDGIDRLLEIARDCFDRAGRGFAPD</sequence>
<dbReference type="Gene3D" id="1.10.10.60">
    <property type="entry name" value="Homeodomain-like"/>
    <property type="match status" value="1"/>
</dbReference>
<gene>
    <name evidence="6" type="ORF">BJP25_17260</name>
</gene>
<proteinExistence type="predicted"/>
<comment type="caution">
    <text evidence="6">The sequence shown here is derived from an EMBL/GenBank/DDBJ whole genome shotgun (WGS) entry which is preliminary data.</text>
</comment>
<dbReference type="STRING" id="1193682.BJP25_17260"/>
<keyword evidence="3" id="KW-0804">Transcription</keyword>
<dbReference type="GO" id="GO:0003700">
    <property type="term" value="F:DNA-binding transcription factor activity"/>
    <property type="evidence" value="ECO:0007669"/>
    <property type="project" value="TreeGrafter"/>
</dbReference>
<dbReference type="FunFam" id="1.10.10.60:FF:000141">
    <property type="entry name" value="TetR family transcriptional regulator"/>
    <property type="match status" value="1"/>
</dbReference>
<dbReference type="AlphaFoldDB" id="A0A1Q9LN19"/>
<name>A0A1Q9LN19_9PSEU</name>
<dbReference type="PANTHER" id="PTHR30055">
    <property type="entry name" value="HTH-TYPE TRANSCRIPTIONAL REGULATOR RUTR"/>
    <property type="match status" value="1"/>
</dbReference>
<keyword evidence="2 4" id="KW-0238">DNA-binding</keyword>
<dbReference type="EMBL" id="MKQR01000011">
    <property type="protein sequence ID" value="OLR93384.1"/>
    <property type="molecule type" value="Genomic_DNA"/>
</dbReference>
<dbReference type="SUPFAM" id="SSF46689">
    <property type="entry name" value="Homeodomain-like"/>
    <property type="match status" value="1"/>
</dbReference>
<protein>
    <recommendedName>
        <fullName evidence="5">HTH tetR-type domain-containing protein</fullName>
    </recommendedName>
</protein>
<evidence type="ECO:0000313" key="6">
    <source>
        <dbReference type="EMBL" id="OLR93384.1"/>
    </source>
</evidence>
<evidence type="ECO:0000256" key="4">
    <source>
        <dbReference type="PROSITE-ProRule" id="PRU00335"/>
    </source>
</evidence>
<organism evidence="6 7">
    <name type="scientific">Actinokineospora bangkokensis</name>
    <dbReference type="NCBI Taxonomy" id="1193682"/>
    <lineage>
        <taxon>Bacteria</taxon>
        <taxon>Bacillati</taxon>
        <taxon>Actinomycetota</taxon>
        <taxon>Actinomycetes</taxon>
        <taxon>Pseudonocardiales</taxon>
        <taxon>Pseudonocardiaceae</taxon>
        <taxon>Actinokineospora</taxon>
    </lineage>
</organism>
<evidence type="ECO:0000313" key="7">
    <source>
        <dbReference type="Proteomes" id="UP000186040"/>
    </source>
</evidence>
<feature type="domain" description="HTH tetR-type" evidence="5">
    <location>
        <begin position="7"/>
        <end position="67"/>
    </location>
</feature>
<evidence type="ECO:0000256" key="3">
    <source>
        <dbReference type="ARBA" id="ARBA00023163"/>
    </source>
</evidence>
<evidence type="ECO:0000259" key="5">
    <source>
        <dbReference type="PROSITE" id="PS50977"/>
    </source>
</evidence>
<accession>A0A1Q9LN19</accession>
<evidence type="ECO:0000256" key="1">
    <source>
        <dbReference type="ARBA" id="ARBA00023015"/>
    </source>
</evidence>
<keyword evidence="7" id="KW-1185">Reference proteome</keyword>
<dbReference type="InterPro" id="IPR001647">
    <property type="entry name" value="HTH_TetR"/>
</dbReference>
<evidence type="ECO:0000256" key="2">
    <source>
        <dbReference type="ARBA" id="ARBA00023125"/>
    </source>
</evidence>
<dbReference type="Gene3D" id="1.10.357.10">
    <property type="entry name" value="Tetracycline Repressor, domain 2"/>
    <property type="match status" value="1"/>
</dbReference>
<dbReference type="Proteomes" id="UP000186040">
    <property type="component" value="Unassembled WGS sequence"/>
</dbReference>
<feature type="DNA-binding region" description="H-T-H motif" evidence="4">
    <location>
        <begin position="30"/>
        <end position="49"/>
    </location>
</feature>
<dbReference type="InterPro" id="IPR050109">
    <property type="entry name" value="HTH-type_TetR-like_transc_reg"/>
</dbReference>
<keyword evidence="1" id="KW-0805">Transcription regulation</keyword>
<dbReference type="PANTHER" id="PTHR30055:SF234">
    <property type="entry name" value="HTH-TYPE TRANSCRIPTIONAL REGULATOR BETI"/>
    <property type="match status" value="1"/>
</dbReference>
<dbReference type="PROSITE" id="PS50977">
    <property type="entry name" value="HTH_TETR_2"/>
    <property type="match status" value="1"/>
</dbReference>